<keyword evidence="5 7" id="KW-0324">Glycolysis</keyword>
<feature type="active site" description="Electrophile" evidence="7">
    <location>
        <position position="98"/>
    </location>
</feature>
<dbReference type="GO" id="GO:0006094">
    <property type="term" value="P:gluconeogenesis"/>
    <property type="evidence" value="ECO:0007669"/>
    <property type="project" value="UniProtKB-UniRule"/>
</dbReference>
<dbReference type="HAMAP" id="MF_00147_B">
    <property type="entry name" value="TIM_B"/>
    <property type="match status" value="1"/>
</dbReference>
<dbReference type="NCBIfam" id="TIGR00419">
    <property type="entry name" value="tim"/>
    <property type="match status" value="1"/>
</dbReference>
<evidence type="ECO:0000313" key="9">
    <source>
        <dbReference type="EMBL" id="PIW97152.1"/>
    </source>
</evidence>
<comment type="pathway">
    <text evidence="7 8">Carbohydrate biosynthesis; gluconeogenesis.</text>
</comment>
<evidence type="ECO:0000256" key="4">
    <source>
        <dbReference type="ARBA" id="ARBA00022490"/>
    </source>
</evidence>
<dbReference type="EMBL" id="PFHR01000069">
    <property type="protein sequence ID" value="PIW97152.1"/>
    <property type="molecule type" value="Genomic_DNA"/>
</dbReference>
<dbReference type="AlphaFoldDB" id="A0A2M7IP78"/>
<dbReference type="EC" id="5.3.1.1" evidence="7 8"/>
<accession>A0A2M7IP78</accession>
<dbReference type="InterPro" id="IPR020861">
    <property type="entry name" value="Triosephosphate_isomerase_AS"/>
</dbReference>
<dbReference type="PROSITE" id="PS51440">
    <property type="entry name" value="TIM_2"/>
    <property type="match status" value="1"/>
</dbReference>
<feature type="active site" description="Proton acceptor" evidence="7">
    <location>
        <position position="168"/>
    </location>
</feature>
<evidence type="ECO:0000256" key="8">
    <source>
        <dbReference type="RuleBase" id="RU363013"/>
    </source>
</evidence>
<dbReference type="Gene3D" id="3.20.20.70">
    <property type="entry name" value="Aldolase class I"/>
    <property type="match status" value="1"/>
</dbReference>
<keyword evidence="4 7" id="KW-0963">Cytoplasm</keyword>
<sequence>MKKNRQPLVIANWKMNPQSIVEAKKILGEIKNTAKKYPSVLVMVAPPAIFLTELNKVAGGAIALGVQNIHFEPSGAFTGEISPTMVANSGAKFIIVGHSERRAKGESNEEVAKKVLAILKVRLTPVVCVGERERDDQGNFFSFIETQIELAFKNLPKTRFKDIIIAYEPIWAIGTGINATVEDVKEMQLFILKILTKHFGRSVASQVRIIYGGSVKADNAIKLYQSGGIDGFLVGGASLNPAEFSAIIASAAV</sequence>
<dbReference type="Proteomes" id="UP000230837">
    <property type="component" value="Unassembled WGS sequence"/>
</dbReference>
<evidence type="ECO:0000313" key="10">
    <source>
        <dbReference type="Proteomes" id="UP000230837"/>
    </source>
</evidence>
<dbReference type="InterPro" id="IPR022896">
    <property type="entry name" value="TrioseP_Isoase_bac/euk"/>
</dbReference>
<keyword evidence="6 7" id="KW-0413">Isomerase</keyword>
<dbReference type="CDD" id="cd00311">
    <property type="entry name" value="TIM"/>
    <property type="match status" value="1"/>
</dbReference>
<organism evidence="9 10">
    <name type="scientific">Candidatus Kaiserbacteria bacterium CG_4_8_14_3_um_filter_38_9</name>
    <dbReference type="NCBI Taxonomy" id="1974599"/>
    <lineage>
        <taxon>Bacteria</taxon>
        <taxon>Candidatus Kaiseribacteriota</taxon>
    </lineage>
</organism>
<comment type="similarity">
    <text evidence="2 7 8">Belongs to the triosephosphate isomerase family.</text>
</comment>
<dbReference type="UniPathway" id="UPA00138"/>
<dbReference type="GO" id="GO:0006096">
    <property type="term" value="P:glycolytic process"/>
    <property type="evidence" value="ECO:0007669"/>
    <property type="project" value="UniProtKB-UniRule"/>
</dbReference>
<dbReference type="GO" id="GO:0005829">
    <property type="term" value="C:cytosol"/>
    <property type="evidence" value="ECO:0007669"/>
    <property type="project" value="TreeGrafter"/>
</dbReference>
<dbReference type="PROSITE" id="PS00171">
    <property type="entry name" value="TIM_1"/>
    <property type="match status" value="1"/>
</dbReference>
<dbReference type="InterPro" id="IPR035990">
    <property type="entry name" value="TIM_sf"/>
</dbReference>
<dbReference type="FunFam" id="3.20.20.70:FF:000016">
    <property type="entry name" value="Triosephosphate isomerase"/>
    <property type="match status" value="1"/>
</dbReference>
<dbReference type="SUPFAM" id="SSF51351">
    <property type="entry name" value="Triosephosphate isomerase (TIM)"/>
    <property type="match status" value="1"/>
</dbReference>
<evidence type="ECO:0000256" key="5">
    <source>
        <dbReference type="ARBA" id="ARBA00023152"/>
    </source>
</evidence>
<keyword evidence="3 7" id="KW-0312">Gluconeogenesis</keyword>
<feature type="binding site" evidence="7">
    <location>
        <position position="214"/>
    </location>
    <ligand>
        <name>substrate</name>
    </ligand>
</feature>
<evidence type="ECO:0000256" key="7">
    <source>
        <dbReference type="HAMAP-Rule" id="MF_00147"/>
    </source>
</evidence>
<comment type="function">
    <text evidence="7">Involved in the gluconeogenesis. Catalyzes stereospecifically the conversion of dihydroxyacetone phosphate (DHAP) to D-glyceraldehyde-3-phosphate (G3P).</text>
</comment>
<evidence type="ECO:0000256" key="2">
    <source>
        <dbReference type="ARBA" id="ARBA00007422"/>
    </source>
</evidence>
<dbReference type="PANTHER" id="PTHR21139:SF42">
    <property type="entry name" value="TRIOSEPHOSPHATE ISOMERASE"/>
    <property type="match status" value="1"/>
</dbReference>
<dbReference type="PANTHER" id="PTHR21139">
    <property type="entry name" value="TRIOSEPHOSPHATE ISOMERASE"/>
    <property type="match status" value="1"/>
</dbReference>
<proteinExistence type="inferred from homology"/>
<feature type="binding site" evidence="7">
    <location>
        <begin position="235"/>
        <end position="236"/>
    </location>
    <ligand>
        <name>substrate</name>
    </ligand>
</feature>
<evidence type="ECO:0000256" key="6">
    <source>
        <dbReference type="ARBA" id="ARBA00023235"/>
    </source>
</evidence>
<dbReference type="InterPro" id="IPR013785">
    <property type="entry name" value="Aldolase_TIM"/>
</dbReference>
<comment type="subunit">
    <text evidence="7 8">Homodimer.</text>
</comment>
<reference evidence="10" key="1">
    <citation type="submission" date="2017-09" db="EMBL/GenBank/DDBJ databases">
        <title>Depth-based differentiation of microbial function through sediment-hosted aquifers and enrichment of novel symbionts in the deep terrestrial subsurface.</title>
        <authorList>
            <person name="Probst A.J."/>
            <person name="Ladd B."/>
            <person name="Jarett J.K."/>
            <person name="Geller-Mcgrath D.E."/>
            <person name="Sieber C.M.K."/>
            <person name="Emerson J.B."/>
            <person name="Anantharaman K."/>
            <person name="Thomas B.C."/>
            <person name="Malmstrom R."/>
            <person name="Stieglmeier M."/>
            <person name="Klingl A."/>
            <person name="Woyke T."/>
            <person name="Ryan C.M."/>
            <person name="Banfield J.F."/>
        </authorList>
    </citation>
    <scope>NUCLEOTIDE SEQUENCE [LARGE SCALE GENOMIC DNA]</scope>
</reference>
<protein>
    <recommendedName>
        <fullName evidence="7 8">Triosephosphate isomerase</fullName>
        <shortName evidence="7">TIM</shortName>
        <shortName evidence="7">TPI</shortName>
        <ecNumber evidence="7 8">5.3.1.1</ecNumber>
    </recommendedName>
    <alternativeName>
        <fullName evidence="7">Triose-phosphate isomerase</fullName>
    </alternativeName>
</protein>
<gene>
    <name evidence="7" type="primary">tpiA</name>
    <name evidence="9" type="ORF">COZ82_01145</name>
</gene>
<dbReference type="Pfam" id="PF00121">
    <property type="entry name" value="TIM"/>
    <property type="match status" value="1"/>
</dbReference>
<dbReference type="GO" id="GO:0046166">
    <property type="term" value="P:glyceraldehyde-3-phosphate biosynthetic process"/>
    <property type="evidence" value="ECO:0007669"/>
    <property type="project" value="TreeGrafter"/>
</dbReference>
<evidence type="ECO:0000256" key="1">
    <source>
        <dbReference type="ARBA" id="ARBA00004680"/>
    </source>
</evidence>
<feature type="binding site" evidence="7">
    <location>
        <position position="174"/>
    </location>
    <ligand>
        <name>substrate</name>
    </ligand>
</feature>
<comment type="caution">
    <text evidence="9">The sequence shown here is derived from an EMBL/GenBank/DDBJ whole genome shotgun (WGS) entry which is preliminary data.</text>
</comment>
<dbReference type="GO" id="GO:0019563">
    <property type="term" value="P:glycerol catabolic process"/>
    <property type="evidence" value="ECO:0007669"/>
    <property type="project" value="TreeGrafter"/>
</dbReference>
<feature type="binding site" evidence="7">
    <location>
        <begin position="12"/>
        <end position="14"/>
    </location>
    <ligand>
        <name>substrate</name>
    </ligand>
</feature>
<name>A0A2M7IP78_9BACT</name>
<dbReference type="InterPro" id="IPR000652">
    <property type="entry name" value="Triosephosphate_isomerase"/>
</dbReference>
<comment type="pathway">
    <text evidence="1 7 8">Carbohydrate degradation; glycolysis; D-glyceraldehyde 3-phosphate from glycerone phosphate: step 1/1.</text>
</comment>
<evidence type="ECO:0000256" key="3">
    <source>
        <dbReference type="ARBA" id="ARBA00022432"/>
    </source>
</evidence>
<comment type="catalytic activity">
    <reaction evidence="7 8">
        <text>D-glyceraldehyde 3-phosphate = dihydroxyacetone phosphate</text>
        <dbReference type="Rhea" id="RHEA:18585"/>
        <dbReference type="ChEBI" id="CHEBI:57642"/>
        <dbReference type="ChEBI" id="CHEBI:59776"/>
        <dbReference type="EC" id="5.3.1.1"/>
    </reaction>
</comment>
<dbReference type="GO" id="GO:0004807">
    <property type="term" value="F:triose-phosphate isomerase activity"/>
    <property type="evidence" value="ECO:0007669"/>
    <property type="project" value="UniProtKB-UniRule"/>
</dbReference>
<comment type="subcellular location">
    <subcellularLocation>
        <location evidence="7 8">Cytoplasm</location>
    </subcellularLocation>
</comment>
<dbReference type="UniPathway" id="UPA00109">
    <property type="reaction ID" value="UER00189"/>
</dbReference>